<dbReference type="PANTHER" id="PTHR36987">
    <property type="entry name" value="NADH DEHYDROGENASE [UBIQUINONE] 1 BETA SUBCOMPLEX SUBUNIT 2-LIKE"/>
    <property type="match status" value="1"/>
</dbReference>
<dbReference type="Pfam" id="PF14813">
    <property type="entry name" value="NADH_B2"/>
    <property type="match status" value="1"/>
</dbReference>
<dbReference type="AlphaFoldDB" id="A0AAW1PDX7"/>
<gene>
    <name evidence="1" type="ORF">WJX73_004777</name>
</gene>
<sequence length="81" mass="9343">MAGGHHGDHHNVTYEGLSLHKASSWHVNAAKGFGGLMWFWIFYRFYHDYDTFLFGHAPHFEHELHEEAHGHVEKGQAAAHH</sequence>
<evidence type="ECO:0000313" key="1">
    <source>
        <dbReference type="EMBL" id="KAK9806653.1"/>
    </source>
</evidence>
<comment type="caution">
    <text evidence="1">The sequence shown here is derived from an EMBL/GenBank/DDBJ whole genome shotgun (WGS) entry which is preliminary data.</text>
</comment>
<dbReference type="GO" id="GO:0045271">
    <property type="term" value="C:respiratory chain complex I"/>
    <property type="evidence" value="ECO:0007669"/>
    <property type="project" value="InterPro"/>
</dbReference>
<accession>A0AAW1PDX7</accession>
<dbReference type="GO" id="GO:0005743">
    <property type="term" value="C:mitochondrial inner membrane"/>
    <property type="evidence" value="ECO:0007669"/>
    <property type="project" value="InterPro"/>
</dbReference>
<reference evidence="1 2" key="1">
    <citation type="journal article" date="2024" name="Nat. Commun.">
        <title>Phylogenomics reveals the evolutionary origins of lichenization in chlorophyte algae.</title>
        <authorList>
            <person name="Puginier C."/>
            <person name="Libourel C."/>
            <person name="Otte J."/>
            <person name="Skaloud P."/>
            <person name="Haon M."/>
            <person name="Grisel S."/>
            <person name="Petersen M."/>
            <person name="Berrin J.G."/>
            <person name="Delaux P.M."/>
            <person name="Dal Grande F."/>
            <person name="Keller J."/>
        </authorList>
    </citation>
    <scope>NUCLEOTIDE SEQUENCE [LARGE SCALE GENOMIC DNA]</scope>
    <source>
        <strain evidence="1 2">SAG 2036</strain>
    </source>
</reference>
<dbReference type="EMBL" id="JALJOQ010000035">
    <property type="protein sequence ID" value="KAK9806653.1"/>
    <property type="molecule type" value="Genomic_DNA"/>
</dbReference>
<organism evidence="1 2">
    <name type="scientific">Symbiochloris irregularis</name>
    <dbReference type="NCBI Taxonomy" id="706552"/>
    <lineage>
        <taxon>Eukaryota</taxon>
        <taxon>Viridiplantae</taxon>
        <taxon>Chlorophyta</taxon>
        <taxon>core chlorophytes</taxon>
        <taxon>Trebouxiophyceae</taxon>
        <taxon>Trebouxiales</taxon>
        <taxon>Trebouxiaceae</taxon>
        <taxon>Symbiochloris</taxon>
    </lineage>
</organism>
<evidence type="ECO:0000313" key="2">
    <source>
        <dbReference type="Proteomes" id="UP001465755"/>
    </source>
</evidence>
<dbReference type="Proteomes" id="UP001465755">
    <property type="component" value="Unassembled WGS sequence"/>
</dbReference>
<keyword evidence="2" id="KW-1185">Reference proteome</keyword>
<dbReference type="InterPro" id="IPR044980">
    <property type="entry name" value="NDUFB2_plant/fungi"/>
</dbReference>
<protein>
    <submittedName>
        <fullName evidence="1">Uncharacterized protein</fullName>
    </submittedName>
</protein>
<proteinExistence type="predicted"/>
<dbReference type="InterPro" id="IPR026627">
    <property type="entry name" value="NDUFB2_animal"/>
</dbReference>
<name>A0AAW1PDX7_9CHLO</name>
<dbReference type="PANTHER" id="PTHR36987:SF1">
    <property type="entry name" value="NADH DEHYDROGENASE [UBIQUINONE] 1 BETA SUBCOMPLEX SUBUNIT 2"/>
    <property type="match status" value="1"/>
</dbReference>